<gene>
    <name evidence="1" type="ORF">J2T07_001662</name>
</gene>
<protein>
    <submittedName>
        <fullName evidence="1">Aldose 1-epimerase</fullName>
        <ecNumber evidence="1">5.1.3.3</ecNumber>
    </submittedName>
</protein>
<organism evidence="1 2">
    <name type="scientific">Luteibacter jiangsuensis</name>
    <dbReference type="NCBI Taxonomy" id="637577"/>
    <lineage>
        <taxon>Bacteria</taxon>
        <taxon>Pseudomonadati</taxon>
        <taxon>Pseudomonadota</taxon>
        <taxon>Gammaproteobacteria</taxon>
        <taxon>Lysobacterales</taxon>
        <taxon>Rhodanobacteraceae</taxon>
        <taxon>Luteibacter</taxon>
    </lineage>
</organism>
<keyword evidence="1" id="KW-0413">Isomerase</keyword>
<evidence type="ECO:0000313" key="1">
    <source>
        <dbReference type="EMBL" id="MDQ0009485.1"/>
    </source>
</evidence>
<accession>A0ABT9SWV1</accession>
<dbReference type="InterPro" id="IPR008183">
    <property type="entry name" value="Aldose_1/G6P_1-epimerase"/>
</dbReference>
<name>A0ABT9SWV1_9GAMM</name>
<dbReference type="SUPFAM" id="SSF74650">
    <property type="entry name" value="Galactose mutarotase-like"/>
    <property type="match status" value="1"/>
</dbReference>
<dbReference type="EC" id="5.1.3.3" evidence="1"/>
<dbReference type="PANTHER" id="PTHR10091">
    <property type="entry name" value="ALDOSE-1-EPIMERASE"/>
    <property type="match status" value="1"/>
</dbReference>
<reference evidence="1 2" key="1">
    <citation type="submission" date="2023-07" db="EMBL/GenBank/DDBJ databases">
        <title>Sorghum-associated microbial communities from plants grown in Nebraska, USA.</title>
        <authorList>
            <person name="Schachtman D."/>
        </authorList>
    </citation>
    <scope>NUCLEOTIDE SEQUENCE [LARGE SCALE GENOMIC DNA]</scope>
    <source>
        <strain evidence="1 2">CC60</strain>
    </source>
</reference>
<dbReference type="Gene3D" id="2.70.98.10">
    <property type="match status" value="1"/>
</dbReference>
<evidence type="ECO:0000313" key="2">
    <source>
        <dbReference type="Proteomes" id="UP001237737"/>
    </source>
</evidence>
<dbReference type="InterPro" id="IPR014718">
    <property type="entry name" value="GH-type_carb-bd"/>
</dbReference>
<dbReference type="RefSeq" id="WP_306848908.1">
    <property type="nucleotide sequence ID" value="NZ_JAUSSK010000002.1"/>
</dbReference>
<dbReference type="EMBL" id="JAUSSK010000002">
    <property type="protein sequence ID" value="MDQ0009485.1"/>
    <property type="molecule type" value="Genomic_DNA"/>
</dbReference>
<comment type="caution">
    <text evidence="1">The sequence shown here is derived from an EMBL/GenBank/DDBJ whole genome shotgun (WGS) entry which is preliminary data.</text>
</comment>
<keyword evidence="2" id="KW-1185">Reference proteome</keyword>
<sequence length="334" mass="37212">MSRFSVTRSRLGAQELVVLVDADADREVRIARRGATVLSIGTCWRDEQRDIADGFRDEQELVGHKGSRFAIMTPFANRVNDSRYTFEGKTYDLQPGAVGADRASRHGFLRGVLFDVQREHADDDKASITLVTHAIRPDANAGYPFALDFSVTFTLGDQGLAVEAKTRNVGEHAAPTFFGWHPYFRLSDNPIEGWELHVPADKVIATDKDFIPLPGTRAWQAIDKADRGLDFRKTKAIGDRQLNHTYADLQLDPDGKARTRLRDPKSGMGIAVWQEKGVMLVFTADTAERDARKSVALEPMECMPDAFNRDDCAPLVTLAPGQERRFVCGVEFDA</sequence>
<proteinExistence type="predicted"/>
<dbReference type="GO" id="GO:0004034">
    <property type="term" value="F:aldose 1-epimerase activity"/>
    <property type="evidence" value="ECO:0007669"/>
    <property type="project" value="UniProtKB-EC"/>
</dbReference>
<dbReference type="Proteomes" id="UP001237737">
    <property type="component" value="Unassembled WGS sequence"/>
</dbReference>
<dbReference type="InterPro" id="IPR011013">
    <property type="entry name" value="Gal_mutarotase_sf_dom"/>
</dbReference>
<dbReference type="Pfam" id="PF01263">
    <property type="entry name" value="Aldose_epim"/>
    <property type="match status" value="1"/>
</dbReference>
<dbReference type="PANTHER" id="PTHR10091:SF0">
    <property type="entry name" value="GALACTOSE MUTAROTASE"/>
    <property type="match status" value="1"/>
</dbReference>